<name>A0ABY7X3N2_9BACL</name>
<feature type="transmembrane region" description="Helical" evidence="1">
    <location>
        <begin position="133"/>
        <end position="152"/>
    </location>
</feature>
<evidence type="ECO:0000313" key="3">
    <source>
        <dbReference type="Proteomes" id="UP001221519"/>
    </source>
</evidence>
<feature type="transmembrane region" description="Helical" evidence="1">
    <location>
        <begin position="5"/>
        <end position="22"/>
    </location>
</feature>
<keyword evidence="3" id="KW-1185">Reference proteome</keyword>
<keyword evidence="1" id="KW-0472">Membrane</keyword>
<evidence type="ECO:0000313" key="2">
    <source>
        <dbReference type="EMBL" id="WDI00458.1"/>
    </source>
</evidence>
<dbReference type="RefSeq" id="WP_047910334.1">
    <property type="nucleotide sequence ID" value="NZ_CP118106.1"/>
</dbReference>
<evidence type="ECO:0000256" key="1">
    <source>
        <dbReference type="SAM" id="Phobius"/>
    </source>
</evidence>
<gene>
    <name evidence="2" type="ORF">PUW25_14270</name>
</gene>
<evidence type="ECO:0008006" key="4">
    <source>
        <dbReference type="Google" id="ProtNLM"/>
    </source>
</evidence>
<protein>
    <recommendedName>
        <fullName evidence="4">DUF3169 family protein</fullName>
    </recommendedName>
</protein>
<feature type="transmembrane region" description="Helical" evidence="1">
    <location>
        <begin position="88"/>
        <end position="107"/>
    </location>
</feature>
<proteinExistence type="predicted"/>
<keyword evidence="1" id="KW-1133">Transmembrane helix</keyword>
<feature type="transmembrane region" description="Helical" evidence="1">
    <location>
        <begin position="158"/>
        <end position="179"/>
    </location>
</feature>
<accession>A0ABY7X3N2</accession>
<organism evidence="2 3">
    <name type="scientific">Paenibacillus urinalis</name>
    <dbReference type="NCBI Taxonomy" id="521520"/>
    <lineage>
        <taxon>Bacteria</taxon>
        <taxon>Bacillati</taxon>
        <taxon>Bacillota</taxon>
        <taxon>Bacilli</taxon>
        <taxon>Bacillales</taxon>
        <taxon>Paenibacillaceae</taxon>
        <taxon>Paenibacillus</taxon>
    </lineage>
</organism>
<keyword evidence="1" id="KW-0812">Transmembrane</keyword>
<reference evidence="2 3" key="1">
    <citation type="submission" date="2023-02" db="EMBL/GenBank/DDBJ databases">
        <title>Pathogen: clinical or host-associated sample.</title>
        <authorList>
            <person name="Hergert J."/>
            <person name="Casey R."/>
            <person name="Wagner J."/>
            <person name="Young E.L."/>
            <person name="Oakeson K.F."/>
        </authorList>
    </citation>
    <scope>NUCLEOTIDE SEQUENCE [LARGE SCALE GENOMIC DNA]</scope>
    <source>
        <strain evidence="2 3">2022CK-00829</strain>
    </source>
</reference>
<sequence>MKNKSYIYLCIGFLFILMHFQIQLANGTINFDILPDIIGYGLFAIGLHQLRHEHEQFRMAKNLNGYLLGLSIFNLIEVEGDPESLTVVSFTGLISIVQLILLLRMVYRMLEGIQEVAAVKDQRELLYLAQSRWDHFLAFNIVSLLSFIIMFIPVVNVIFIFGLLIWMIVIAIMMMSFMYKSAKLL</sequence>
<dbReference type="Proteomes" id="UP001221519">
    <property type="component" value="Chromosome"/>
</dbReference>
<dbReference type="EMBL" id="CP118108">
    <property type="protein sequence ID" value="WDI00458.1"/>
    <property type="molecule type" value="Genomic_DNA"/>
</dbReference>